<name>A0A853FWS4_9BURK</name>
<dbReference type="AlphaFoldDB" id="A0A853FWS4"/>
<evidence type="ECO:0000256" key="2">
    <source>
        <dbReference type="ARBA" id="ARBA00022801"/>
    </source>
</evidence>
<dbReference type="PANTHER" id="PTHR13748:SF62">
    <property type="entry name" value="COBW DOMAIN-CONTAINING PROTEIN"/>
    <property type="match status" value="1"/>
</dbReference>
<comment type="caution">
    <text evidence="8">The sequence shown here is derived from an EMBL/GenBank/DDBJ whole genome shotgun (WGS) entry which is preliminary data.</text>
</comment>
<comment type="catalytic activity">
    <reaction evidence="6">
        <text>GTP + H2O = GDP + phosphate + H(+)</text>
        <dbReference type="Rhea" id="RHEA:19669"/>
        <dbReference type="ChEBI" id="CHEBI:15377"/>
        <dbReference type="ChEBI" id="CHEBI:15378"/>
        <dbReference type="ChEBI" id="CHEBI:37565"/>
        <dbReference type="ChEBI" id="CHEBI:43474"/>
        <dbReference type="ChEBI" id="CHEBI:58189"/>
    </reaction>
    <physiologicalReaction direction="left-to-right" evidence="6">
        <dbReference type="Rhea" id="RHEA:19670"/>
    </physiologicalReaction>
</comment>
<evidence type="ECO:0000313" key="9">
    <source>
        <dbReference type="Proteomes" id="UP000559809"/>
    </source>
</evidence>
<dbReference type="CDD" id="cd03112">
    <property type="entry name" value="CobW-like"/>
    <property type="match status" value="1"/>
</dbReference>
<dbReference type="InterPro" id="IPR051316">
    <property type="entry name" value="Zinc-reg_GTPase_activator"/>
</dbReference>
<gene>
    <name evidence="8" type="ORF">H0A72_04520</name>
</gene>
<dbReference type="GO" id="GO:0005737">
    <property type="term" value="C:cytoplasm"/>
    <property type="evidence" value="ECO:0007669"/>
    <property type="project" value="TreeGrafter"/>
</dbReference>
<evidence type="ECO:0000256" key="5">
    <source>
        <dbReference type="ARBA" id="ARBA00045658"/>
    </source>
</evidence>
<sequence>MTQSSSFVDGRIPVSLLTGFLGSGKTTLLNTWLRDPAMADAAVIVNEFGEVGIDHELIASSNDNTIELSTGCLCCTVRGDLVETLRELHVKRERGEIPRFSRVLVETTGLADPVPVIQALITFPVARAYVLGRVITVVDAVNGGYTLDAHSEAMRQVVVADELVLSKNDLVDGSALAEQVRRLNPGAGLTLSRTDAPPPATLLEGINIYDPSTRPAAVVEWLKADRYGGAYQHEALADGHVHHDVSRHSHDIGSFCLSYSEPLHWEHVCAWLDALVLAHGDQLLRVKGIINVVGRERPIVVQAVQRLFHPPAELSDWPQGAIGSRIVFITRGLSREFVAEVFDTLRQRQPIHS</sequence>
<dbReference type="InterPro" id="IPR036627">
    <property type="entry name" value="CobW-likC_sf"/>
</dbReference>
<dbReference type="Pfam" id="PF07683">
    <property type="entry name" value="CobW_C"/>
    <property type="match status" value="1"/>
</dbReference>
<evidence type="ECO:0000256" key="3">
    <source>
        <dbReference type="ARBA" id="ARBA00023186"/>
    </source>
</evidence>
<reference evidence="8 9" key="1">
    <citation type="submission" date="2020-07" db="EMBL/GenBank/DDBJ databases">
        <title>Taxonomic revisions and descriptions of new bacterial species based on genomic comparisons in the high-G+C-content subgroup of the family Alcaligenaceae.</title>
        <authorList>
            <person name="Szabo A."/>
            <person name="Felfoldi T."/>
        </authorList>
    </citation>
    <scope>NUCLEOTIDE SEQUENCE [LARGE SCALE GENOMIC DNA]</scope>
    <source>
        <strain evidence="8 9">LMG 24012</strain>
    </source>
</reference>
<dbReference type="SUPFAM" id="SSF52540">
    <property type="entry name" value="P-loop containing nucleoside triphosphate hydrolases"/>
    <property type="match status" value="1"/>
</dbReference>
<proteinExistence type="inferred from homology"/>
<dbReference type="InterPro" id="IPR027417">
    <property type="entry name" value="P-loop_NTPase"/>
</dbReference>
<dbReference type="SMART" id="SM00833">
    <property type="entry name" value="CobW_C"/>
    <property type="match status" value="1"/>
</dbReference>
<evidence type="ECO:0000256" key="6">
    <source>
        <dbReference type="ARBA" id="ARBA00049117"/>
    </source>
</evidence>
<dbReference type="SUPFAM" id="SSF90002">
    <property type="entry name" value="Hypothetical protein YjiA, C-terminal domain"/>
    <property type="match status" value="1"/>
</dbReference>
<dbReference type="Pfam" id="PF02492">
    <property type="entry name" value="cobW"/>
    <property type="match status" value="1"/>
</dbReference>
<dbReference type="Gene3D" id="3.40.50.300">
    <property type="entry name" value="P-loop containing nucleotide triphosphate hydrolases"/>
    <property type="match status" value="1"/>
</dbReference>
<dbReference type="GO" id="GO:0016787">
    <property type="term" value="F:hydrolase activity"/>
    <property type="evidence" value="ECO:0007669"/>
    <property type="project" value="UniProtKB-KW"/>
</dbReference>
<protein>
    <submittedName>
        <fullName evidence="8">GTP-binding protein</fullName>
    </submittedName>
</protein>
<dbReference type="PANTHER" id="PTHR13748">
    <property type="entry name" value="COBW-RELATED"/>
    <property type="match status" value="1"/>
</dbReference>
<organism evidence="8 9">
    <name type="scientific">Parapusillimonas granuli</name>
    <dbReference type="NCBI Taxonomy" id="380911"/>
    <lineage>
        <taxon>Bacteria</taxon>
        <taxon>Pseudomonadati</taxon>
        <taxon>Pseudomonadota</taxon>
        <taxon>Betaproteobacteria</taxon>
        <taxon>Burkholderiales</taxon>
        <taxon>Alcaligenaceae</taxon>
        <taxon>Parapusillimonas</taxon>
    </lineage>
</organism>
<evidence type="ECO:0000256" key="1">
    <source>
        <dbReference type="ARBA" id="ARBA00022741"/>
    </source>
</evidence>
<dbReference type="GO" id="GO:0000166">
    <property type="term" value="F:nucleotide binding"/>
    <property type="evidence" value="ECO:0007669"/>
    <property type="project" value="UniProtKB-KW"/>
</dbReference>
<dbReference type="Proteomes" id="UP000559809">
    <property type="component" value="Unassembled WGS sequence"/>
</dbReference>
<keyword evidence="1" id="KW-0547">Nucleotide-binding</keyword>
<comment type="function">
    <text evidence="5">Zinc chaperone that directly transfers zinc cofactor to target proteins, thereby activating them. Zinc is transferred from the CXCC motif in the GTPase domain to the zinc binding site in target proteins in a process requiring GTP hydrolysis.</text>
</comment>
<evidence type="ECO:0000256" key="4">
    <source>
        <dbReference type="ARBA" id="ARBA00034320"/>
    </source>
</evidence>
<evidence type="ECO:0000259" key="7">
    <source>
        <dbReference type="SMART" id="SM00833"/>
    </source>
</evidence>
<evidence type="ECO:0000313" key="8">
    <source>
        <dbReference type="EMBL" id="NYT48569.1"/>
    </source>
</evidence>
<dbReference type="EMBL" id="JACCEM010000002">
    <property type="protein sequence ID" value="NYT48569.1"/>
    <property type="molecule type" value="Genomic_DNA"/>
</dbReference>
<comment type="similarity">
    <text evidence="4">Belongs to the SIMIBI class G3E GTPase family. ZNG1 subfamily.</text>
</comment>
<feature type="domain" description="CobW C-terminal" evidence="7">
    <location>
        <begin position="252"/>
        <end position="346"/>
    </location>
</feature>
<dbReference type="Gene3D" id="3.30.1220.10">
    <property type="entry name" value="CobW-like, C-terminal domain"/>
    <property type="match status" value="1"/>
</dbReference>
<keyword evidence="3" id="KW-0143">Chaperone</keyword>
<keyword evidence="9" id="KW-1185">Reference proteome</keyword>
<accession>A0A853FWS4</accession>
<dbReference type="InterPro" id="IPR011629">
    <property type="entry name" value="CobW-like_C"/>
</dbReference>
<keyword evidence="2" id="KW-0378">Hydrolase</keyword>
<dbReference type="InterPro" id="IPR003495">
    <property type="entry name" value="CobW/HypB/UreG_nucleotide-bd"/>
</dbReference>